<dbReference type="InterPro" id="IPR017575">
    <property type="entry name" value="CRISPR-assoc_helicase_Cas3"/>
</dbReference>
<dbReference type="InterPro" id="IPR052511">
    <property type="entry name" value="ATP-dep_Helicase"/>
</dbReference>
<dbReference type="InterPro" id="IPR011545">
    <property type="entry name" value="DEAD/DEAH_box_helicase_dom"/>
</dbReference>
<dbReference type="PROSITE" id="PS51192">
    <property type="entry name" value="HELICASE_ATP_BIND_1"/>
    <property type="match status" value="1"/>
</dbReference>
<dbReference type="Proteomes" id="UP000273828">
    <property type="component" value="Unassembled WGS sequence"/>
</dbReference>
<protein>
    <submittedName>
        <fullName evidence="2">Type I-D CRISPR-associated helicase Cas3</fullName>
    </submittedName>
</protein>
<dbReference type="InterPro" id="IPR014001">
    <property type="entry name" value="Helicase_ATP-bd"/>
</dbReference>
<dbReference type="InterPro" id="IPR027417">
    <property type="entry name" value="P-loop_NTPase"/>
</dbReference>
<dbReference type="PANTHER" id="PTHR47962:SF5">
    <property type="entry name" value="ATP-DEPENDENT HELICASE LHR-RELATED"/>
    <property type="match status" value="1"/>
</dbReference>
<dbReference type="GO" id="GO:0120545">
    <property type="term" value="F:nucleic acid conformation isomerase activity"/>
    <property type="evidence" value="ECO:0007669"/>
    <property type="project" value="UniProtKB-ARBA"/>
</dbReference>
<dbReference type="GO" id="GO:0003677">
    <property type="term" value="F:DNA binding"/>
    <property type="evidence" value="ECO:0007669"/>
    <property type="project" value="TreeGrafter"/>
</dbReference>
<dbReference type="GO" id="GO:0140097">
    <property type="term" value="F:catalytic activity, acting on DNA"/>
    <property type="evidence" value="ECO:0007669"/>
    <property type="project" value="UniProtKB-ARBA"/>
</dbReference>
<organism evidence="2 3">
    <name type="scientific">Natrarchaeobius halalkaliphilus</name>
    <dbReference type="NCBI Taxonomy" id="1679091"/>
    <lineage>
        <taxon>Archaea</taxon>
        <taxon>Methanobacteriati</taxon>
        <taxon>Methanobacteriota</taxon>
        <taxon>Stenosarchaea group</taxon>
        <taxon>Halobacteria</taxon>
        <taxon>Halobacteriales</taxon>
        <taxon>Natrialbaceae</taxon>
        <taxon>Natrarchaeobius</taxon>
    </lineage>
</organism>
<dbReference type="SUPFAM" id="SSF52540">
    <property type="entry name" value="P-loop containing nucleoside triphosphate hydrolases"/>
    <property type="match status" value="1"/>
</dbReference>
<dbReference type="Gene3D" id="3.40.50.300">
    <property type="entry name" value="P-loop containing nucleotide triphosphate hydrolases"/>
    <property type="match status" value="1"/>
</dbReference>
<dbReference type="NCBIfam" id="TIGR03158">
    <property type="entry name" value="cas3_cyano"/>
    <property type="match status" value="1"/>
</dbReference>
<evidence type="ECO:0000259" key="1">
    <source>
        <dbReference type="PROSITE" id="PS51192"/>
    </source>
</evidence>
<name>A0A3N6P4T7_9EURY</name>
<reference evidence="2 3" key="1">
    <citation type="submission" date="2018-10" db="EMBL/GenBank/DDBJ databases">
        <title>Natrarchaeobius chitinivorans gen. nov., sp. nov., and Natrarchaeobius haloalkaliphilus sp. nov., alkaliphilic, chitin-utilizing haloarchaea from hypersaline alkaline lakes.</title>
        <authorList>
            <person name="Sorokin D.Y."/>
            <person name="Elcheninov A.G."/>
            <person name="Kostrikina N.A."/>
            <person name="Bale N.J."/>
            <person name="Sinninghe Damste J.S."/>
            <person name="Khijniak T.V."/>
            <person name="Kublanov I.V."/>
            <person name="Toshchakov S.V."/>
        </authorList>
    </citation>
    <scope>NUCLEOTIDE SEQUENCE [LARGE SCALE GENOMIC DNA]</scope>
    <source>
        <strain evidence="2 3">AArcht-Sl</strain>
    </source>
</reference>
<dbReference type="OrthoDB" id="36796at2157"/>
<dbReference type="GO" id="GO:0005524">
    <property type="term" value="F:ATP binding"/>
    <property type="evidence" value="ECO:0007669"/>
    <property type="project" value="InterPro"/>
</dbReference>
<sequence>MSNPDSVSFQLAGLGLRTYPGEYPVDGITPYRHQWALHDALTAREPGTFVNDAPTGGGKTLSWLAPVISEGLSTVAVYPTNALIEDQNRNISDLLSDVDGGDNCQLLAVTSETLQNEYAEQFPEASSNGKRLSLLLKQAFSSRRTVILLTNPDIFVLLRREIYRERIGEIKRFEVAVVDEFHRATRKERNTMLFLLDEMYDTNESICRLNYLVFLSATPEVRLERQFEEAMIAPYYRVDDFGWRNTPHPAISGETPSTISFSPGNLPADYRAVLPPVDLLIEPAPTFGTATEMLDNDEVVLERLATGRTVIMLDGVHEIDRVYDRLCRADLTRVERIDGFHRDGVREKIDTFDTLVSNSAVEVGVDFDTDQIVFSGHDAASFFQRLGRLRTRSDRSAAFAYAPPYLFHDLEPLADSLSGRWVDRSEFEKRVKSAYVDSSTPASFDWRYSAVEAYDHVEERVEDAPPDDQLAVRKAGWHRIESHFFNGEQGGLSESDLQRIHEVANSELLKTLKTYRGESVQTLVYNQRSQTVQTYNLPYLLRHSDISFHTRDDFLTHIPSELIDQVSRLEPYSSGYCIYRGEYDGQSSGIDGDQVSGRLFTYKATGELYSLLSDHPRDIRTPEVCTGLEVEVTPSVNGVDILKDDLSTDQILCYPLEGHVSQIQNQYSLGSFGFIYSLLYSEGEAAVAFGHDALYLHCRVQDKIQEKSSTFDEVLDF</sequence>
<comment type="caution">
    <text evidence="2">The sequence shown here is derived from an EMBL/GenBank/DDBJ whole genome shotgun (WGS) entry which is preliminary data.</text>
</comment>
<dbReference type="RefSeq" id="WP_124176895.1">
    <property type="nucleotide sequence ID" value="NZ_REFY01000001.1"/>
</dbReference>
<dbReference type="Pfam" id="PF00270">
    <property type="entry name" value="DEAD"/>
    <property type="match status" value="1"/>
</dbReference>
<dbReference type="AlphaFoldDB" id="A0A3N6P4T7"/>
<evidence type="ECO:0000313" key="3">
    <source>
        <dbReference type="Proteomes" id="UP000273828"/>
    </source>
</evidence>
<dbReference type="GO" id="GO:0016887">
    <property type="term" value="F:ATP hydrolysis activity"/>
    <property type="evidence" value="ECO:0007669"/>
    <property type="project" value="TreeGrafter"/>
</dbReference>
<accession>A0A3N6P4T7</accession>
<evidence type="ECO:0000313" key="2">
    <source>
        <dbReference type="EMBL" id="RQG93009.1"/>
    </source>
</evidence>
<keyword evidence="3" id="KW-1185">Reference proteome</keyword>
<dbReference type="PANTHER" id="PTHR47962">
    <property type="entry name" value="ATP-DEPENDENT HELICASE LHR-RELATED-RELATED"/>
    <property type="match status" value="1"/>
</dbReference>
<dbReference type="EMBL" id="REFY01000001">
    <property type="protein sequence ID" value="RQG93009.1"/>
    <property type="molecule type" value="Genomic_DNA"/>
</dbReference>
<proteinExistence type="predicted"/>
<dbReference type="SMART" id="SM00487">
    <property type="entry name" value="DEXDc"/>
    <property type="match status" value="1"/>
</dbReference>
<gene>
    <name evidence="2" type="primary">cas3</name>
    <name evidence="2" type="ORF">EA462_02010</name>
</gene>
<feature type="domain" description="Helicase ATP-binding" evidence="1">
    <location>
        <begin position="40"/>
        <end position="237"/>
    </location>
</feature>